<keyword evidence="4 8" id="KW-0106">Calcium</keyword>
<proteinExistence type="predicted"/>
<dbReference type="Proteomes" id="UP000335636">
    <property type="component" value="Unassembled WGS sequence"/>
</dbReference>
<evidence type="ECO:0000256" key="6">
    <source>
        <dbReference type="ARBA" id="ARBA00023136"/>
    </source>
</evidence>
<dbReference type="CDD" id="cd11304">
    <property type="entry name" value="Cadherin_repeat"/>
    <property type="match status" value="1"/>
</dbReference>
<evidence type="ECO:0000313" key="11">
    <source>
        <dbReference type="Proteomes" id="UP000335636"/>
    </source>
</evidence>
<dbReference type="SUPFAM" id="SSF49313">
    <property type="entry name" value="Cadherin-like"/>
    <property type="match status" value="1"/>
</dbReference>
<evidence type="ECO:0000256" key="2">
    <source>
        <dbReference type="ARBA" id="ARBA00022692"/>
    </source>
</evidence>
<dbReference type="PRINTS" id="PR00205">
    <property type="entry name" value="CADHERIN"/>
</dbReference>
<evidence type="ECO:0000256" key="4">
    <source>
        <dbReference type="ARBA" id="ARBA00022837"/>
    </source>
</evidence>
<dbReference type="InterPro" id="IPR050174">
    <property type="entry name" value="Protocadherin/Cadherin-CA"/>
</dbReference>
<comment type="caution">
    <text evidence="10">The sequence shown here is derived from an EMBL/GenBank/DDBJ whole genome shotgun (WGS) entry which is preliminary data.</text>
</comment>
<dbReference type="GO" id="GO:0005509">
    <property type="term" value="F:calcium ion binding"/>
    <property type="evidence" value="ECO:0007669"/>
    <property type="project" value="UniProtKB-UniRule"/>
</dbReference>
<dbReference type="Gene3D" id="2.60.40.60">
    <property type="entry name" value="Cadherins"/>
    <property type="match status" value="2"/>
</dbReference>
<feature type="domain" description="Cadherin" evidence="9">
    <location>
        <begin position="10"/>
        <end position="49"/>
    </location>
</feature>
<dbReference type="PANTHER" id="PTHR24028:SF263">
    <property type="entry name" value="CADHERIN-RELATED FAMILY MEMBER 1"/>
    <property type="match status" value="1"/>
</dbReference>
<dbReference type="AlphaFoldDB" id="A0A5E4CRH5"/>
<name>A0A5E4CRH5_MARMO</name>
<evidence type="ECO:0000256" key="8">
    <source>
        <dbReference type="PROSITE-ProRule" id="PRU00043"/>
    </source>
</evidence>
<organism evidence="10 11">
    <name type="scientific">Marmota monax</name>
    <name type="common">Woodchuck</name>
    <dbReference type="NCBI Taxonomy" id="9995"/>
    <lineage>
        <taxon>Eukaryota</taxon>
        <taxon>Metazoa</taxon>
        <taxon>Chordata</taxon>
        <taxon>Craniata</taxon>
        <taxon>Vertebrata</taxon>
        <taxon>Euteleostomi</taxon>
        <taxon>Mammalia</taxon>
        <taxon>Eutheria</taxon>
        <taxon>Euarchontoglires</taxon>
        <taxon>Glires</taxon>
        <taxon>Rodentia</taxon>
        <taxon>Sciuromorpha</taxon>
        <taxon>Sciuridae</taxon>
        <taxon>Xerinae</taxon>
        <taxon>Marmotini</taxon>
        <taxon>Marmota</taxon>
    </lineage>
</organism>
<protein>
    <recommendedName>
        <fullName evidence="9">Cadherin domain-containing protein</fullName>
    </recommendedName>
</protein>
<dbReference type="PANTHER" id="PTHR24028">
    <property type="entry name" value="CADHERIN-87A"/>
    <property type="match status" value="1"/>
</dbReference>
<evidence type="ECO:0000256" key="3">
    <source>
        <dbReference type="ARBA" id="ARBA00022737"/>
    </source>
</evidence>
<sequence length="70" mass="7970">QLTVKEPKFLDFEVRNEMQLIIVAESGGHRAYSKIAVLIQDVNDNSPCFGQRFYQASVSEGQPYNTHIIQ</sequence>
<reference evidence="10" key="1">
    <citation type="submission" date="2019-04" db="EMBL/GenBank/DDBJ databases">
        <authorList>
            <person name="Alioto T."/>
            <person name="Alioto T."/>
        </authorList>
    </citation>
    <scope>NUCLEOTIDE SEQUENCE [LARGE SCALE GENOMIC DNA]</scope>
</reference>
<dbReference type="GO" id="GO:0005886">
    <property type="term" value="C:plasma membrane"/>
    <property type="evidence" value="ECO:0007669"/>
    <property type="project" value="InterPro"/>
</dbReference>
<dbReference type="PROSITE" id="PS00232">
    <property type="entry name" value="CADHERIN_1"/>
    <property type="match status" value="1"/>
</dbReference>
<dbReference type="InterPro" id="IPR002126">
    <property type="entry name" value="Cadherin-like_dom"/>
</dbReference>
<evidence type="ECO:0000256" key="5">
    <source>
        <dbReference type="ARBA" id="ARBA00022989"/>
    </source>
</evidence>
<evidence type="ECO:0000313" key="10">
    <source>
        <dbReference type="EMBL" id="VTJ83621.1"/>
    </source>
</evidence>
<keyword evidence="2" id="KW-0812">Transmembrane</keyword>
<dbReference type="InterPro" id="IPR015919">
    <property type="entry name" value="Cadherin-like_sf"/>
</dbReference>
<evidence type="ECO:0000259" key="9">
    <source>
        <dbReference type="PROSITE" id="PS50268"/>
    </source>
</evidence>
<dbReference type="GO" id="GO:0007156">
    <property type="term" value="P:homophilic cell adhesion via plasma membrane adhesion molecules"/>
    <property type="evidence" value="ECO:0007669"/>
    <property type="project" value="InterPro"/>
</dbReference>
<keyword evidence="11" id="KW-1185">Reference proteome</keyword>
<dbReference type="InterPro" id="IPR020894">
    <property type="entry name" value="Cadherin_CS"/>
</dbReference>
<gene>
    <name evidence="10" type="ORF">MONAX_5E028749</name>
</gene>
<feature type="non-terminal residue" evidence="10">
    <location>
        <position position="1"/>
    </location>
</feature>
<comment type="subcellular location">
    <subcellularLocation>
        <location evidence="1">Membrane</location>
        <topology evidence="1">Single-pass membrane protein</topology>
    </subcellularLocation>
</comment>
<keyword evidence="5" id="KW-1133">Transmembrane helix</keyword>
<evidence type="ECO:0000256" key="1">
    <source>
        <dbReference type="ARBA" id="ARBA00004167"/>
    </source>
</evidence>
<evidence type="ECO:0000256" key="7">
    <source>
        <dbReference type="ARBA" id="ARBA00023180"/>
    </source>
</evidence>
<dbReference type="PROSITE" id="PS50268">
    <property type="entry name" value="CADHERIN_2"/>
    <property type="match status" value="1"/>
</dbReference>
<keyword evidence="3" id="KW-0677">Repeat</keyword>
<dbReference type="EMBL" id="CABDUW010001741">
    <property type="protein sequence ID" value="VTJ83621.1"/>
    <property type="molecule type" value="Genomic_DNA"/>
</dbReference>
<accession>A0A5E4CRH5</accession>
<feature type="non-terminal residue" evidence="10">
    <location>
        <position position="70"/>
    </location>
</feature>
<keyword evidence="6" id="KW-0472">Membrane</keyword>
<keyword evidence="7" id="KW-0325">Glycoprotein</keyword>